<evidence type="ECO:0008006" key="2">
    <source>
        <dbReference type="Google" id="ProtNLM"/>
    </source>
</evidence>
<protein>
    <recommendedName>
        <fullName evidence="2">CRISPR system ring nuclease SSO1393-like domain-containing protein</fullName>
    </recommendedName>
</protein>
<dbReference type="AlphaFoldDB" id="A0A0F9L7M2"/>
<name>A0A0F9L7M2_9ZZZZ</name>
<reference evidence="1" key="1">
    <citation type="journal article" date="2015" name="Nature">
        <title>Complex archaea that bridge the gap between prokaryotes and eukaryotes.</title>
        <authorList>
            <person name="Spang A."/>
            <person name="Saw J.H."/>
            <person name="Jorgensen S.L."/>
            <person name="Zaremba-Niedzwiedzka K."/>
            <person name="Martijn J."/>
            <person name="Lind A.E."/>
            <person name="van Eijk R."/>
            <person name="Schleper C."/>
            <person name="Guy L."/>
            <person name="Ettema T.J."/>
        </authorList>
    </citation>
    <scope>NUCLEOTIDE SEQUENCE</scope>
</reference>
<organism evidence="1">
    <name type="scientific">marine sediment metagenome</name>
    <dbReference type="NCBI Taxonomy" id="412755"/>
    <lineage>
        <taxon>unclassified sequences</taxon>
        <taxon>metagenomes</taxon>
        <taxon>ecological metagenomes</taxon>
    </lineage>
</organism>
<comment type="caution">
    <text evidence="1">The sequence shown here is derived from an EMBL/GenBank/DDBJ whole genome shotgun (WGS) entry which is preliminary data.</text>
</comment>
<proteinExistence type="predicted"/>
<gene>
    <name evidence="1" type="ORF">LCGC14_1234120</name>
</gene>
<dbReference type="EMBL" id="LAZR01006613">
    <property type="protein sequence ID" value="KKM90884.1"/>
    <property type="molecule type" value="Genomic_DNA"/>
</dbReference>
<dbReference type="Gene3D" id="3.40.50.11700">
    <property type="match status" value="1"/>
</dbReference>
<evidence type="ECO:0000313" key="1">
    <source>
        <dbReference type="EMBL" id="KKM90884.1"/>
    </source>
</evidence>
<sequence length="263" mass="30696">MDIKTCQIVLVGHTWQKLIYSIDKEIYDKLIFIIEKENLPGTHEAKETLEILLEEYKKRKIDIEYRQLNFHIPTKPIAEITYLIYQQKLLGFSNIILNISGGLRYMNIWIYIAASITKSRIIHGNFIYNENIEVGIHKNDDLDTLYISSLTSKQHEFMKLFFRPSKDYLDFFKLDFDENPLLQDCKSYNSIEEIKLSLNKQRGIKLTRGAINGYITKLNRISALVITPEDQNKKSITISYIGIAFFLKAIFKLINGNRKTGKS</sequence>
<accession>A0A0F9L7M2</accession>